<dbReference type="InterPro" id="IPR027385">
    <property type="entry name" value="Beta-barrel_OMP"/>
</dbReference>
<reference evidence="4" key="1">
    <citation type="submission" date="2022-05" db="EMBL/GenBank/DDBJ databases">
        <title>Complete sequence of a novel PHA-producing Halomonas strain.</title>
        <authorList>
            <person name="Zheng Z."/>
        </authorList>
    </citation>
    <scope>NUCLEOTIDE SEQUENCE</scope>
    <source>
        <strain evidence="4">ZZQ-149</strain>
    </source>
</reference>
<dbReference type="Pfam" id="PF13505">
    <property type="entry name" value="OMP_b-brl"/>
    <property type="match status" value="1"/>
</dbReference>
<organism evidence="4 5">
    <name type="scientific">Halomonas qinghailakensis</name>
    <dbReference type="NCBI Taxonomy" id="2937790"/>
    <lineage>
        <taxon>Bacteria</taxon>
        <taxon>Pseudomonadati</taxon>
        <taxon>Pseudomonadota</taxon>
        <taxon>Gammaproteobacteria</taxon>
        <taxon>Oceanospirillales</taxon>
        <taxon>Halomonadaceae</taxon>
        <taxon>Halomonas</taxon>
    </lineage>
</organism>
<evidence type="ECO:0000313" key="5">
    <source>
        <dbReference type="Proteomes" id="UP001164935"/>
    </source>
</evidence>
<dbReference type="Proteomes" id="UP001164935">
    <property type="component" value="Chromosome"/>
</dbReference>
<protein>
    <submittedName>
        <fullName evidence="4">Outer membrane beta-barrel protein</fullName>
    </submittedName>
</protein>
<dbReference type="KEGG" id="hqn:M0220_01645"/>
<accession>A0AA46TQW9</accession>
<dbReference type="SUPFAM" id="SSF56925">
    <property type="entry name" value="OMPA-like"/>
    <property type="match status" value="1"/>
</dbReference>
<keyword evidence="1 2" id="KW-0732">Signal</keyword>
<proteinExistence type="predicted"/>
<name>A0AA46TQW9_9GAMM</name>
<evidence type="ECO:0000256" key="2">
    <source>
        <dbReference type="SAM" id="SignalP"/>
    </source>
</evidence>
<sequence>MHKFISLLLITGASLGSITVASAEGFYGSASIGGSFQANDAEAFGENIAVDPDFPGGFDSGDGAVGSLALGYSFNNRLRLEGRVSRRNATFGSTEFGSGARTGEEFILDGDLQSTTITVEGFYDIPTHTIFTPYIKAGIGVAYNSYSARLGGAGVAAFDPFDGTVDGYYDNYSDETSTNFTWNAGFGTSIELNERVSLFGEYQYAYLGKATTGADAFTDGFEVDAGAHEFMAGVRVNF</sequence>
<feature type="signal peptide" evidence="2">
    <location>
        <begin position="1"/>
        <end position="23"/>
    </location>
</feature>
<gene>
    <name evidence="4" type="ORF">M0220_01645</name>
</gene>
<dbReference type="EMBL" id="CP096973">
    <property type="protein sequence ID" value="UYO74896.1"/>
    <property type="molecule type" value="Genomic_DNA"/>
</dbReference>
<feature type="domain" description="Outer membrane protein beta-barrel" evidence="3">
    <location>
        <begin position="6"/>
        <end position="235"/>
    </location>
</feature>
<dbReference type="Gene3D" id="2.40.160.20">
    <property type="match status" value="1"/>
</dbReference>
<evidence type="ECO:0000313" key="4">
    <source>
        <dbReference type="EMBL" id="UYO74896.1"/>
    </source>
</evidence>
<dbReference type="InterPro" id="IPR011250">
    <property type="entry name" value="OMP/PagP_B-barrel"/>
</dbReference>
<keyword evidence="5" id="KW-1185">Reference proteome</keyword>
<dbReference type="RefSeq" id="WP_264018513.1">
    <property type="nucleotide sequence ID" value="NZ_CP096973.1"/>
</dbReference>
<dbReference type="AlphaFoldDB" id="A0AA46TQW9"/>
<evidence type="ECO:0000256" key="1">
    <source>
        <dbReference type="ARBA" id="ARBA00022729"/>
    </source>
</evidence>
<feature type="chain" id="PRO_5041270928" evidence="2">
    <location>
        <begin position="24"/>
        <end position="238"/>
    </location>
</feature>
<evidence type="ECO:0000259" key="3">
    <source>
        <dbReference type="Pfam" id="PF13505"/>
    </source>
</evidence>